<sequence>MSNNQRDVRPRDVRETPHSHSNSFVLTNNGCLAKELIPASGLQVAIHRLSNPDSPRSVPILHFLLVHL</sequence>
<feature type="compositionally biased region" description="Basic and acidic residues" evidence="1">
    <location>
        <begin position="1"/>
        <end position="18"/>
    </location>
</feature>
<comment type="caution">
    <text evidence="2">The sequence shown here is derived from an EMBL/GenBank/DDBJ whole genome shotgun (WGS) entry which is preliminary data.</text>
</comment>
<protein>
    <submittedName>
        <fullName evidence="2">Uncharacterized protein</fullName>
    </submittedName>
</protein>
<dbReference type="AlphaFoldDB" id="A0A9Q1H9A3"/>
<accession>A0A9Q1H9A3</accession>
<feature type="region of interest" description="Disordered" evidence="1">
    <location>
        <begin position="1"/>
        <end position="21"/>
    </location>
</feature>
<proteinExistence type="predicted"/>
<reference evidence="2" key="1">
    <citation type="submission" date="2021-10" db="EMBL/GenBank/DDBJ databases">
        <title>Tropical sea cucumber genome reveals ecological adaptation and Cuvierian tubules defense mechanism.</title>
        <authorList>
            <person name="Chen T."/>
        </authorList>
    </citation>
    <scope>NUCLEOTIDE SEQUENCE</scope>
    <source>
        <strain evidence="2">Nanhai2018</strain>
        <tissue evidence="2">Muscle</tissue>
    </source>
</reference>
<dbReference type="Proteomes" id="UP001152320">
    <property type="component" value="Chromosome 8"/>
</dbReference>
<evidence type="ECO:0000313" key="2">
    <source>
        <dbReference type="EMBL" id="KAJ8037754.1"/>
    </source>
</evidence>
<evidence type="ECO:0000256" key="1">
    <source>
        <dbReference type="SAM" id="MobiDB-lite"/>
    </source>
</evidence>
<dbReference type="EMBL" id="JAIZAY010000008">
    <property type="protein sequence ID" value="KAJ8037754.1"/>
    <property type="molecule type" value="Genomic_DNA"/>
</dbReference>
<gene>
    <name evidence="2" type="ORF">HOLleu_18647</name>
</gene>
<keyword evidence="3" id="KW-1185">Reference proteome</keyword>
<organism evidence="2 3">
    <name type="scientific">Holothuria leucospilota</name>
    <name type="common">Black long sea cucumber</name>
    <name type="synonym">Mertensiothuria leucospilota</name>
    <dbReference type="NCBI Taxonomy" id="206669"/>
    <lineage>
        <taxon>Eukaryota</taxon>
        <taxon>Metazoa</taxon>
        <taxon>Echinodermata</taxon>
        <taxon>Eleutherozoa</taxon>
        <taxon>Echinozoa</taxon>
        <taxon>Holothuroidea</taxon>
        <taxon>Aspidochirotacea</taxon>
        <taxon>Aspidochirotida</taxon>
        <taxon>Holothuriidae</taxon>
        <taxon>Holothuria</taxon>
    </lineage>
</organism>
<name>A0A9Q1H9A3_HOLLE</name>
<evidence type="ECO:0000313" key="3">
    <source>
        <dbReference type="Proteomes" id="UP001152320"/>
    </source>
</evidence>